<reference evidence="1 2" key="1">
    <citation type="submission" date="2020-08" db="EMBL/GenBank/DDBJ databases">
        <title>Genomic Encyclopedia of Type Strains, Phase IV (KMG-IV): sequencing the most valuable type-strain genomes for metagenomic binning, comparative biology and taxonomic classification.</title>
        <authorList>
            <person name="Goeker M."/>
        </authorList>
    </citation>
    <scope>NUCLEOTIDE SEQUENCE [LARGE SCALE GENOMIC DNA]</scope>
    <source>
        <strain evidence="1 2">DSM 29568</strain>
    </source>
</reference>
<dbReference type="Proteomes" id="UP000553034">
    <property type="component" value="Unassembled WGS sequence"/>
</dbReference>
<comment type="caution">
    <text evidence="1">The sequence shown here is derived from an EMBL/GenBank/DDBJ whole genome shotgun (WGS) entry which is preliminary data.</text>
</comment>
<evidence type="ECO:0000313" key="2">
    <source>
        <dbReference type="Proteomes" id="UP000553034"/>
    </source>
</evidence>
<proteinExistence type="predicted"/>
<dbReference type="AlphaFoldDB" id="A0A840ERZ7"/>
<protein>
    <recommendedName>
        <fullName evidence="3">Glyoxalase</fullName>
    </recommendedName>
</protein>
<dbReference type="EMBL" id="JACIFO010000010">
    <property type="protein sequence ID" value="MBB4119811.1"/>
    <property type="molecule type" value="Genomic_DNA"/>
</dbReference>
<keyword evidence="2" id="KW-1185">Reference proteome</keyword>
<gene>
    <name evidence="1" type="ORF">GGR32_002117</name>
</gene>
<sequence>MKNRDELLVKLRPEIDKVTYKNTSKQEIFQNSCLRPIIVLQRELLIAVFKNYFKKHKNMFFELTAEKRLVYIENAIQRDMKLRNSLKGMIIGMFSLEEYLTYTEDSSAINKRMMHLVKGQIQQHIQVFEKS</sequence>
<evidence type="ECO:0000313" key="1">
    <source>
        <dbReference type="EMBL" id="MBB4119811.1"/>
    </source>
</evidence>
<name>A0A840ERZ7_9FLAO</name>
<dbReference type="RefSeq" id="WP_183478155.1">
    <property type="nucleotide sequence ID" value="NZ_JACIFO010000010.1"/>
</dbReference>
<organism evidence="1 2">
    <name type="scientific">Mesonia hippocampi</name>
    <dbReference type="NCBI Taxonomy" id="1628250"/>
    <lineage>
        <taxon>Bacteria</taxon>
        <taxon>Pseudomonadati</taxon>
        <taxon>Bacteroidota</taxon>
        <taxon>Flavobacteriia</taxon>
        <taxon>Flavobacteriales</taxon>
        <taxon>Flavobacteriaceae</taxon>
        <taxon>Mesonia</taxon>
    </lineage>
</organism>
<accession>A0A840ERZ7</accession>
<evidence type="ECO:0008006" key="3">
    <source>
        <dbReference type="Google" id="ProtNLM"/>
    </source>
</evidence>